<evidence type="ECO:0000313" key="3">
    <source>
        <dbReference type="EMBL" id="PIC36875.1"/>
    </source>
</evidence>
<comment type="caution">
    <text evidence="3">The sequence shown here is derived from an EMBL/GenBank/DDBJ whole genome shotgun (WGS) entry which is preliminary data.</text>
</comment>
<feature type="transmembrane region" description="Helical" evidence="2">
    <location>
        <begin position="96"/>
        <end position="115"/>
    </location>
</feature>
<gene>
    <name evidence="3" type="primary">Cnig_chr_IV.g15711</name>
    <name evidence="3" type="ORF">B9Z55_015711</name>
</gene>
<proteinExistence type="predicted"/>
<reference evidence="4" key="1">
    <citation type="submission" date="2017-10" db="EMBL/GenBank/DDBJ databases">
        <title>Rapid genome shrinkage in a self-fertile nematode reveals novel sperm competition proteins.</title>
        <authorList>
            <person name="Yin D."/>
            <person name="Schwarz E.M."/>
            <person name="Thomas C.G."/>
            <person name="Felde R.L."/>
            <person name="Korf I.F."/>
            <person name="Cutter A.D."/>
            <person name="Schartner C.M."/>
            <person name="Ralston E.J."/>
            <person name="Meyer B.J."/>
            <person name="Haag E.S."/>
        </authorList>
    </citation>
    <scope>NUCLEOTIDE SEQUENCE [LARGE SCALE GENOMIC DNA]</scope>
    <source>
        <strain evidence="4">JU1422</strain>
    </source>
</reference>
<sequence length="132" mass="15089">MNRRQTTVQASLEAQKKHKRDRNLKKEERCETTSNEPCCSELPDKCLNSPSKFPSTAFYETISTYTADCGLTSLGKGAMVVINVKRSGVPQIKGKLYNLILFLINFFLLETPSHYSRLFRFSIFRTARLTES</sequence>
<keyword evidence="2" id="KW-1133">Transmembrane helix</keyword>
<organism evidence="3 4">
    <name type="scientific">Caenorhabditis nigoni</name>
    <dbReference type="NCBI Taxonomy" id="1611254"/>
    <lineage>
        <taxon>Eukaryota</taxon>
        <taxon>Metazoa</taxon>
        <taxon>Ecdysozoa</taxon>
        <taxon>Nematoda</taxon>
        <taxon>Chromadorea</taxon>
        <taxon>Rhabditida</taxon>
        <taxon>Rhabditina</taxon>
        <taxon>Rhabditomorpha</taxon>
        <taxon>Rhabditoidea</taxon>
        <taxon>Rhabditidae</taxon>
        <taxon>Peloderinae</taxon>
        <taxon>Caenorhabditis</taxon>
    </lineage>
</organism>
<keyword evidence="2" id="KW-0472">Membrane</keyword>
<evidence type="ECO:0000313" key="4">
    <source>
        <dbReference type="Proteomes" id="UP000230233"/>
    </source>
</evidence>
<dbReference type="EMBL" id="PDUG01000004">
    <property type="protein sequence ID" value="PIC36875.1"/>
    <property type="molecule type" value="Genomic_DNA"/>
</dbReference>
<accession>A0A2G5UBG0</accession>
<dbReference type="AlphaFoldDB" id="A0A2G5UBG0"/>
<name>A0A2G5UBG0_9PELO</name>
<evidence type="ECO:0000256" key="2">
    <source>
        <dbReference type="SAM" id="Phobius"/>
    </source>
</evidence>
<keyword evidence="4" id="KW-1185">Reference proteome</keyword>
<feature type="region of interest" description="Disordered" evidence="1">
    <location>
        <begin position="1"/>
        <end position="28"/>
    </location>
</feature>
<feature type="compositionally biased region" description="Polar residues" evidence="1">
    <location>
        <begin position="1"/>
        <end position="12"/>
    </location>
</feature>
<evidence type="ECO:0000256" key="1">
    <source>
        <dbReference type="SAM" id="MobiDB-lite"/>
    </source>
</evidence>
<keyword evidence="2" id="KW-0812">Transmembrane</keyword>
<protein>
    <submittedName>
        <fullName evidence="3">Uncharacterized protein</fullName>
    </submittedName>
</protein>
<dbReference type="Proteomes" id="UP000230233">
    <property type="component" value="Chromosome IV"/>
</dbReference>